<dbReference type="EMBL" id="CM029039">
    <property type="protein sequence ID" value="KAG2641970.1"/>
    <property type="molecule type" value="Genomic_DNA"/>
</dbReference>
<dbReference type="AlphaFoldDB" id="A0A8T0W3J8"/>
<reference evidence="2" key="1">
    <citation type="submission" date="2020-05" db="EMBL/GenBank/DDBJ databases">
        <title>WGS assembly of Panicum virgatum.</title>
        <authorList>
            <person name="Lovell J.T."/>
            <person name="Jenkins J."/>
            <person name="Shu S."/>
            <person name="Juenger T.E."/>
            <person name="Schmutz J."/>
        </authorList>
    </citation>
    <scope>NUCLEOTIDE SEQUENCE</scope>
    <source>
        <strain evidence="2">AP13</strain>
    </source>
</reference>
<protein>
    <submittedName>
        <fullName evidence="2">Uncharacterized protein</fullName>
    </submittedName>
</protein>
<comment type="caution">
    <text evidence="2">The sequence shown here is derived from an EMBL/GenBank/DDBJ whole genome shotgun (WGS) entry which is preliminary data.</text>
</comment>
<sequence length="130" mass="14682">MSRSLKDDWGQHIVDGRHPLLKKVLRYTKDEDDPNEKGSNPAKNDGGKDLEENDGEFDCYQNTLFSASSFPRQVNEHGTDTTKDVDGEEPVQEVIDLPSDLDLLCSHYMETVLSNVLEDLYCSDEMTADL</sequence>
<evidence type="ECO:0000313" key="2">
    <source>
        <dbReference type="EMBL" id="KAG2641970.1"/>
    </source>
</evidence>
<evidence type="ECO:0000313" key="3">
    <source>
        <dbReference type="Proteomes" id="UP000823388"/>
    </source>
</evidence>
<feature type="region of interest" description="Disordered" evidence="1">
    <location>
        <begin position="26"/>
        <end position="55"/>
    </location>
</feature>
<dbReference type="Proteomes" id="UP000823388">
    <property type="component" value="Chromosome 2K"/>
</dbReference>
<name>A0A8T0W3J8_PANVG</name>
<accession>A0A8T0W3J8</accession>
<proteinExistence type="predicted"/>
<evidence type="ECO:0000256" key="1">
    <source>
        <dbReference type="SAM" id="MobiDB-lite"/>
    </source>
</evidence>
<gene>
    <name evidence="2" type="ORF">PVAP13_2KG222946</name>
</gene>
<organism evidence="2 3">
    <name type="scientific">Panicum virgatum</name>
    <name type="common">Blackwell switchgrass</name>
    <dbReference type="NCBI Taxonomy" id="38727"/>
    <lineage>
        <taxon>Eukaryota</taxon>
        <taxon>Viridiplantae</taxon>
        <taxon>Streptophyta</taxon>
        <taxon>Embryophyta</taxon>
        <taxon>Tracheophyta</taxon>
        <taxon>Spermatophyta</taxon>
        <taxon>Magnoliopsida</taxon>
        <taxon>Liliopsida</taxon>
        <taxon>Poales</taxon>
        <taxon>Poaceae</taxon>
        <taxon>PACMAD clade</taxon>
        <taxon>Panicoideae</taxon>
        <taxon>Panicodae</taxon>
        <taxon>Paniceae</taxon>
        <taxon>Panicinae</taxon>
        <taxon>Panicum</taxon>
        <taxon>Panicum sect. Hiantes</taxon>
    </lineage>
</organism>
<keyword evidence="3" id="KW-1185">Reference proteome</keyword>